<evidence type="ECO:0000313" key="3">
    <source>
        <dbReference type="EMBL" id="SIT03500.1"/>
    </source>
</evidence>
<protein>
    <submittedName>
        <fullName evidence="2">Uncharacterized protein</fullName>
    </submittedName>
</protein>
<feature type="region of interest" description="Disordered" evidence="1">
    <location>
        <begin position="1"/>
        <end position="28"/>
    </location>
</feature>
<dbReference type="Proteomes" id="UP000186026">
    <property type="component" value="Unassembled WGS sequence"/>
</dbReference>
<sequence length="28" mass="3218">QSGLARQDRFTTAETAQKHNTKKTEEQN</sequence>
<evidence type="ECO:0000313" key="4">
    <source>
        <dbReference type="Proteomes" id="UP000186026"/>
    </source>
</evidence>
<reference evidence="2" key="1">
    <citation type="submission" date="2017-01" db="EMBL/GenBank/DDBJ databases">
        <authorList>
            <person name="Mah S.A."/>
            <person name="Swanson W.J."/>
            <person name="Moy G.W."/>
            <person name="Vacquier V.D."/>
        </authorList>
    </citation>
    <scope>NUCLEOTIDE SEQUENCE [LARGE SCALE GENOMIC DNA]</scope>
    <source>
        <strain evidence="2">DSM 46698</strain>
    </source>
</reference>
<accession>A0A1N7N6Z0</accession>
<dbReference type="AlphaFoldDB" id="A0A1N7N6Z0"/>
<evidence type="ECO:0000313" key="2">
    <source>
        <dbReference type="EMBL" id="SIS94115.1"/>
    </source>
</evidence>
<evidence type="ECO:0000256" key="1">
    <source>
        <dbReference type="SAM" id="MobiDB-lite"/>
    </source>
</evidence>
<organism evidence="2 4">
    <name type="scientific">Belliella pelovolcani</name>
    <dbReference type="NCBI Taxonomy" id="529505"/>
    <lineage>
        <taxon>Bacteria</taxon>
        <taxon>Pseudomonadati</taxon>
        <taxon>Bacteroidota</taxon>
        <taxon>Cytophagia</taxon>
        <taxon>Cytophagales</taxon>
        <taxon>Cyclobacteriaceae</taxon>
        <taxon>Belliella</taxon>
    </lineage>
</organism>
<dbReference type="EMBL" id="FTOP01000012">
    <property type="protein sequence ID" value="SIT03500.1"/>
    <property type="molecule type" value="Genomic_DNA"/>
</dbReference>
<dbReference type="EMBL" id="FTOP01000008">
    <property type="protein sequence ID" value="SIS94115.1"/>
    <property type="molecule type" value="Genomic_DNA"/>
</dbReference>
<feature type="non-terminal residue" evidence="2">
    <location>
        <position position="1"/>
    </location>
</feature>
<name>A0A1N7N6Z0_9BACT</name>
<reference evidence="4" key="2">
    <citation type="submission" date="2017-01" db="EMBL/GenBank/DDBJ databases">
        <authorList>
            <person name="Varghese N."/>
            <person name="Submissions S."/>
        </authorList>
    </citation>
    <scope>NUCLEOTIDE SEQUENCE [LARGE SCALE GENOMIC DNA]</scope>
    <source>
        <strain evidence="4">DSM 46698</strain>
    </source>
</reference>
<gene>
    <name evidence="2" type="ORF">SAMN05421761_108209</name>
    <name evidence="3" type="ORF">SAMN05421761_112102</name>
</gene>
<feature type="compositionally biased region" description="Basic and acidic residues" evidence="1">
    <location>
        <begin position="1"/>
        <end position="11"/>
    </location>
</feature>
<proteinExistence type="predicted"/>
<keyword evidence="4" id="KW-1185">Reference proteome</keyword>